<keyword evidence="3 5" id="KW-0540">Nuclease</keyword>
<keyword evidence="4 5" id="KW-0378">Hydrolase</keyword>
<dbReference type="CDD" id="cd16964">
    <property type="entry name" value="YqgF"/>
    <property type="match status" value="1"/>
</dbReference>
<evidence type="ECO:0000259" key="6">
    <source>
        <dbReference type="SMART" id="SM00732"/>
    </source>
</evidence>
<keyword evidence="1 5" id="KW-0963">Cytoplasm</keyword>
<dbReference type="PANTHER" id="PTHR33317">
    <property type="entry name" value="POLYNUCLEOTIDYL TRANSFERASE, RIBONUCLEASE H-LIKE SUPERFAMILY PROTEIN"/>
    <property type="match status" value="1"/>
</dbReference>
<dbReference type="SUPFAM" id="SSF53098">
    <property type="entry name" value="Ribonuclease H-like"/>
    <property type="match status" value="1"/>
</dbReference>
<dbReference type="PANTHER" id="PTHR33317:SF4">
    <property type="entry name" value="POLYNUCLEOTIDYL TRANSFERASE, RIBONUCLEASE H-LIKE SUPERFAMILY PROTEIN"/>
    <property type="match status" value="1"/>
</dbReference>
<dbReference type="InterPro" id="IPR006641">
    <property type="entry name" value="YqgF/RNaseH-like_dom"/>
</dbReference>
<name>A0A0G0GU51_9BACT</name>
<sequence length="143" mass="16244">MSKFIGIDYGEKNIGIALSDEGGKIAFPREIFQNNQNLIKSIKEICDTEKVSGIVLGESLAQGGQPNPIQEKIAKFKKILEQKTNLPIYYIPEIWSSIEAGKPLSKYEQLKNYERKTKKKIIHNDSSAAAIILQRFLEKNKYK</sequence>
<evidence type="ECO:0000256" key="2">
    <source>
        <dbReference type="ARBA" id="ARBA00022517"/>
    </source>
</evidence>
<evidence type="ECO:0000256" key="5">
    <source>
        <dbReference type="HAMAP-Rule" id="MF_00651"/>
    </source>
</evidence>
<protein>
    <recommendedName>
        <fullName evidence="5">Putative pre-16S rRNA nuclease</fullName>
        <ecNumber evidence="5">3.1.-.-</ecNumber>
    </recommendedName>
</protein>
<comment type="caution">
    <text evidence="7">The sequence shown here is derived from an EMBL/GenBank/DDBJ whole genome shotgun (WGS) entry which is preliminary data.</text>
</comment>
<evidence type="ECO:0000256" key="4">
    <source>
        <dbReference type="ARBA" id="ARBA00022801"/>
    </source>
</evidence>
<dbReference type="GO" id="GO:0000967">
    <property type="term" value="P:rRNA 5'-end processing"/>
    <property type="evidence" value="ECO:0007669"/>
    <property type="project" value="UniProtKB-UniRule"/>
</dbReference>
<dbReference type="AlphaFoldDB" id="A0A0G0GU51"/>
<evidence type="ECO:0000313" key="8">
    <source>
        <dbReference type="Proteomes" id="UP000033876"/>
    </source>
</evidence>
<feature type="domain" description="YqgF/RNase H-like" evidence="6">
    <location>
        <begin position="2"/>
        <end position="100"/>
    </location>
</feature>
<organism evidence="7 8">
    <name type="scientific">Candidatus Nomurabacteria bacterium GW2011_GWB1_37_5</name>
    <dbReference type="NCBI Taxonomy" id="1618742"/>
    <lineage>
        <taxon>Bacteria</taxon>
        <taxon>Candidatus Nomuraibacteriota</taxon>
    </lineage>
</organism>
<dbReference type="Proteomes" id="UP000033876">
    <property type="component" value="Unassembled WGS sequence"/>
</dbReference>
<evidence type="ECO:0000313" key="7">
    <source>
        <dbReference type="EMBL" id="KKQ34573.1"/>
    </source>
</evidence>
<dbReference type="GO" id="GO:0005829">
    <property type="term" value="C:cytosol"/>
    <property type="evidence" value="ECO:0007669"/>
    <property type="project" value="TreeGrafter"/>
</dbReference>
<dbReference type="GO" id="GO:0004518">
    <property type="term" value="F:nuclease activity"/>
    <property type="evidence" value="ECO:0007669"/>
    <property type="project" value="UniProtKB-KW"/>
</dbReference>
<gene>
    <name evidence="7" type="ORF">US50_C0043G0005</name>
</gene>
<evidence type="ECO:0000256" key="1">
    <source>
        <dbReference type="ARBA" id="ARBA00022490"/>
    </source>
</evidence>
<dbReference type="EC" id="3.1.-.-" evidence="5"/>
<dbReference type="SMART" id="SM00732">
    <property type="entry name" value="YqgFc"/>
    <property type="match status" value="1"/>
</dbReference>
<accession>A0A0G0GU51</accession>
<dbReference type="Gene3D" id="3.30.420.140">
    <property type="entry name" value="YqgF/RNase H-like domain"/>
    <property type="match status" value="1"/>
</dbReference>
<comment type="similarity">
    <text evidence="5">Belongs to the YqgF HJR family.</text>
</comment>
<dbReference type="NCBIfam" id="TIGR00250">
    <property type="entry name" value="RNAse_H_YqgF"/>
    <property type="match status" value="1"/>
</dbReference>
<dbReference type="GO" id="GO:0016788">
    <property type="term" value="F:hydrolase activity, acting on ester bonds"/>
    <property type="evidence" value="ECO:0007669"/>
    <property type="project" value="UniProtKB-UniRule"/>
</dbReference>
<dbReference type="InterPro" id="IPR012337">
    <property type="entry name" value="RNaseH-like_sf"/>
</dbReference>
<proteinExistence type="inferred from homology"/>
<dbReference type="Pfam" id="PF03652">
    <property type="entry name" value="RuvX"/>
    <property type="match status" value="1"/>
</dbReference>
<comment type="subcellular location">
    <subcellularLocation>
        <location evidence="5">Cytoplasm</location>
    </subcellularLocation>
</comment>
<dbReference type="HAMAP" id="MF_00651">
    <property type="entry name" value="Nuclease_YqgF"/>
    <property type="match status" value="1"/>
</dbReference>
<evidence type="ECO:0000256" key="3">
    <source>
        <dbReference type="ARBA" id="ARBA00022722"/>
    </source>
</evidence>
<dbReference type="InterPro" id="IPR005227">
    <property type="entry name" value="YqgF"/>
</dbReference>
<keyword evidence="2 5" id="KW-0690">Ribosome biogenesis</keyword>
<comment type="function">
    <text evidence="5">Could be a nuclease involved in processing of the 5'-end of pre-16S rRNA.</text>
</comment>
<reference evidence="7 8" key="1">
    <citation type="journal article" date="2015" name="Nature">
        <title>rRNA introns, odd ribosomes, and small enigmatic genomes across a large radiation of phyla.</title>
        <authorList>
            <person name="Brown C.T."/>
            <person name="Hug L.A."/>
            <person name="Thomas B.C."/>
            <person name="Sharon I."/>
            <person name="Castelle C.J."/>
            <person name="Singh A."/>
            <person name="Wilkins M.J."/>
            <person name="Williams K.H."/>
            <person name="Banfield J.F."/>
        </authorList>
    </citation>
    <scope>NUCLEOTIDE SEQUENCE [LARGE SCALE GENOMIC DNA]</scope>
</reference>
<dbReference type="EMBL" id="LBTF01000043">
    <property type="protein sequence ID" value="KKQ34573.1"/>
    <property type="molecule type" value="Genomic_DNA"/>
</dbReference>
<dbReference type="InterPro" id="IPR037027">
    <property type="entry name" value="YqgF/RNaseH-like_dom_sf"/>
</dbReference>